<organism evidence="8 9">
    <name type="scientific">Galendromus occidentalis</name>
    <name type="common">western predatory mite</name>
    <dbReference type="NCBI Taxonomy" id="34638"/>
    <lineage>
        <taxon>Eukaryota</taxon>
        <taxon>Metazoa</taxon>
        <taxon>Ecdysozoa</taxon>
        <taxon>Arthropoda</taxon>
        <taxon>Chelicerata</taxon>
        <taxon>Arachnida</taxon>
        <taxon>Acari</taxon>
        <taxon>Parasitiformes</taxon>
        <taxon>Mesostigmata</taxon>
        <taxon>Gamasina</taxon>
        <taxon>Phytoseioidea</taxon>
        <taxon>Phytoseiidae</taxon>
        <taxon>Typhlodrominae</taxon>
        <taxon>Galendromus</taxon>
    </lineage>
</organism>
<dbReference type="GeneID" id="100899202"/>
<evidence type="ECO:0000313" key="8">
    <source>
        <dbReference type="Proteomes" id="UP000694867"/>
    </source>
</evidence>
<dbReference type="SFLD" id="SFLDS00005">
    <property type="entry name" value="Isoprenoid_Synthase_Type_I"/>
    <property type="match status" value="1"/>
</dbReference>
<feature type="compositionally biased region" description="Polar residues" evidence="7">
    <location>
        <begin position="23"/>
        <end position="36"/>
    </location>
</feature>
<name>A0AAJ7L7Y7_9ACAR</name>
<sequence length="378" mass="43347">MTSDVASHISLPTSLARNHAHKSTMNSPNEPRSGSQVFTAEQPVVQRAFGRIRELIRPSHDARTSSMKLLIEWLDKVVQYNVPHGKLLRLLQVIQTFESVSPGPVSEVDLENASVLGWVVEMFQAHYLILDDIMDKSITRRNRKCWYLLEEVGLKAINDAILLEAASLKVIRDVFRTHKSYLHIVELLHEVNYRTCQGQCLDLLSEKKGVYDEEHYKSIVELKTSCYTFTLPIRLGMYLADICDPEMHRAAEVIALQIGHIFQAQDDFLDCYGDQSGKLGTDITDGKCSWLLVRALQKASPQQKCDILRNVGRGERGGHEETTVKAIYNELQMKEEFKAFESRCFEGIRATIDQMKRRHGLEPRIFENLLTQLYRREK</sequence>
<dbReference type="PANTHER" id="PTHR11525:SF0">
    <property type="entry name" value="FARNESYL PYROPHOSPHATE SYNTHASE"/>
    <property type="match status" value="1"/>
</dbReference>
<proteinExistence type="inferred from homology"/>
<dbReference type="GO" id="GO:0046872">
    <property type="term" value="F:metal ion binding"/>
    <property type="evidence" value="ECO:0007669"/>
    <property type="project" value="UniProtKB-KW"/>
</dbReference>
<keyword evidence="3" id="KW-0479">Metal-binding</keyword>
<dbReference type="GO" id="GO:0004337">
    <property type="term" value="F:(2E,6E)-farnesyl diphosphate synthase activity"/>
    <property type="evidence" value="ECO:0007669"/>
    <property type="project" value="TreeGrafter"/>
</dbReference>
<keyword evidence="8" id="KW-1185">Reference proteome</keyword>
<evidence type="ECO:0000256" key="6">
    <source>
        <dbReference type="RuleBase" id="RU004466"/>
    </source>
</evidence>
<gene>
    <name evidence="9" type="primary">LOC100899202</name>
</gene>
<dbReference type="Gene3D" id="1.10.600.10">
    <property type="entry name" value="Farnesyl Diphosphate Synthase"/>
    <property type="match status" value="1"/>
</dbReference>
<dbReference type="GO" id="GO:0045337">
    <property type="term" value="P:farnesyl diphosphate biosynthetic process"/>
    <property type="evidence" value="ECO:0007669"/>
    <property type="project" value="TreeGrafter"/>
</dbReference>
<dbReference type="GO" id="GO:0042811">
    <property type="term" value="P:pheromone biosynthetic process"/>
    <property type="evidence" value="ECO:0007669"/>
    <property type="project" value="UniProtKB-ARBA"/>
</dbReference>
<keyword evidence="2 6" id="KW-0808">Transferase</keyword>
<evidence type="ECO:0000256" key="5">
    <source>
        <dbReference type="ARBA" id="ARBA00033740"/>
    </source>
</evidence>
<feature type="compositionally biased region" description="Polar residues" evidence="7">
    <location>
        <begin position="1"/>
        <end position="16"/>
    </location>
</feature>
<dbReference type="GO" id="GO:0004161">
    <property type="term" value="F:dimethylallyltranstransferase activity"/>
    <property type="evidence" value="ECO:0007669"/>
    <property type="project" value="TreeGrafter"/>
</dbReference>
<dbReference type="SUPFAM" id="SSF48576">
    <property type="entry name" value="Terpenoid synthases"/>
    <property type="match status" value="1"/>
</dbReference>
<evidence type="ECO:0000256" key="7">
    <source>
        <dbReference type="SAM" id="MobiDB-lite"/>
    </source>
</evidence>
<accession>A0AAJ7L7Y7</accession>
<evidence type="ECO:0000256" key="1">
    <source>
        <dbReference type="ARBA" id="ARBA00001946"/>
    </source>
</evidence>
<comment type="pathway">
    <text evidence="5">Pheromone biosynthesis.</text>
</comment>
<dbReference type="PANTHER" id="PTHR11525">
    <property type="entry name" value="FARNESYL-PYROPHOSPHATE SYNTHETASE"/>
    <property type="match status" value="1"/>
</dbReference>
<dbReference type="KEGG" id="goe:100899202"/>
<dbReference type="AlphaFoldDB" id="A0AAJ7L7Y7"/>
<dbReference type="Pfam" id="PF00348">
    <property type="entry name" value="polyprenyl_synt"/>
    <property type="match status" value="1"/>
</dbReference>
<feature type="region of interest" description="Disordered" evidence="7">
    <location>
        <begin position="1"/>
        <end position="36"/>
    </location>
</feature>
<keyword evidence="4" id="KW-0460">Magnesium</keyword>
<reference evidence="9" key="1">
    <citation type="submission" date="2025-08" db="UniProtKB">
        <authorList>
            <consortium name="RefSeq"/>
        </authorList>
    </citation>
    <scope>IDENTIFICATION</scope>
</reference>
<dbReference type="GO" id="GO:0005737">
    <property type="term" value="C:cytoplasm"/>
    <property type="evidence" value="ECO:0007669"/>
    <property type="project" value="TreeGrafter"/>
</dbReference>
<dbReference type="InterPro" id="IPR008949">
    <property type="entry name" value="Isoprenoid_synthase_dom_sf"/>
</dbReference>
<dbReference type="SFLD" id="SFLDG01017">
    <property type="entry name" value="Polyprenyl_Transferase_Like"/>
    <property type="match status" value="1"/>
</dbReference>
<dbReference type="RefSeq" id="XP_018496993.2">
    <property type="nucleotide sequence ID" value="XM_018641477.2"/>
</dbReference>
<comment type="cofactor">
    <cofactor evidence="1">
        <name>Mg(2+)</name>
        <dbReference type="ChEBI" id="CHEBI:18420"/>
    </cofactor>
</comment>
<comment type="similarity">
    <text evidence="6">Belongs to the FPP/GGPP synthase family.</text>
</comment>
<dbReference type="Proteomes" id="UP000694867">
    <property type="component" value="Unplaced"/>
</dbReference>
<evidence type="ECO:0000313" key="9">
    <source>
        <dbReference type="RefSeq" id="XP_018496993.2"/>
    </source>
</evidence>
<dbReference type="InterPro" id="IPR000092">
    <property type="entry name" value="Polyprenyl_synt"/>
</dbReference>
<protein>
    <submittedName>
        <fullName evidence="9">Farnesyl pyrophosphate synthase-like</fullName>
    </submittedName>
</protein>
<dbReference type="InterPro" id="IPR039702">
    <property type="entry name" value="FPS1-like"/>
</dbReference>
<evidence type="ECO:0000256" key="3">
    <source>
        <dbReference type="ARBA" id="ARBA00022723"/>
    </source>
</evidence>
<evidence type="ECO:0000256" key="4">
    <source>
        <dbReference type="ARBA" id="ARBA00022842"/>
    </source>
</evidence>
<dbReference type="CDD" id="cd00685">
    <property type="entry name" value="Trans_IPPS_HT"/>
    <property type="match status" value="1"/>
</dbReference>
<evidence type="ECO:0000256" key="2">
    <source>
        <dbReference type="ARBA" id="ARBA00022679"/>
    </source>
</evidence>